<keyword evidence="1" id="KW-0812">Transmembrane</keyword>
<evidence type="ECO:0000256" key="1">
    <source>
        <dbReference type="SAM" id="Phobius"/>
    </source>
</evidence>
<gene>
    <name evidence="2" type="ORF">CEXT_627041</name>
</gene>
<keyword evidence="3" id="KW-1185">Reference proteome</keyword>
<reference evidence="2 3" key="1">
    <citation type="submission" date="2021-06" db="EMBL/GenBank/DDBJ databases">
        <title>Caerostris extrusa draft genome.</title>
        <authorList>
            <person name="Kono N."/>
            <person name="Arakawa K."/>
        </authorList>
    </citation>
    <scope>NUCLEOTIDE SEQUENCE [LARGE SCALE GENOMIC DNA]</scope>
</reference>
<feature type="transmembrane region" description="Helical" evidence="1">
    <location>
        <begin position="7"/>
        <end position="26"/>
    </location>
</feature>
<accession>A0AAV4VCK8</accession>
<evidence type="ECO:0000313" key="2">
    <source>
        <dbReference type="EMBL" id="GIY67857.1"/>
    </source>
</evidence>
<feature type="transmembrane region" description="Helical" evidence="1">
    <location>
        <begin position="38"/>
        <end position="57"/>
    </location>
</feature>
<proteinExistence type="predicted"/>
<comment type="caution">
    <text evidence="2">The sequence shown here is derived from an EMBL/GenBank/DDBJ whole genome shotgun (WGS) entry which is preliminary data.</text>
</comment>
<name>A0AAV4VCK8_CAEEX</name>
<dbReference type="Proteomes" id="UP001054945">
    <property type="component" value="Unassembled WGS sequence"/>
</dbReference>
<sequence length="79" mass="9212">MVSLAEISFSFCPCLDVFVSILQVFLGKKATCPLQNLIWIQYISFILLSIMSITVYLERHLSEKFHFLRPQLLIIYVDN</sequence>
<dbReference type="EMBL" id="BPLR01014288">
    <property type="protein sequence ID" value="GIY67857.1"/>
    <property type="molecule type" value="Genomic_DNA"/>
</dbReference>
<organism evidence="2 3">
    <name type="scientific">Caerostris extrusa</name>
    <name type="common">Bark spider</name>
    <name type="synonym">Caerostris bankana</name>
    <dbReference type="NCBI Taxonomy" id="172846"/>
    <lineage>
        <taxon>Eukaryota</taxon>
        <taxon>Metazoa</taxon>
        <taxon>Ecdysozoa</taxon>
        <taxon>Arthropoda</taxon>
        <taxon>Chelicerata</taxon>
        <taxon>Arachnida</taxon>
        <taxon>Araneae</taxon>
        <taxon>Araneomorphae</taxon>
        <taxon>Entelegynae</taxon>
        <taxon>Araneoidea</taxon>
        <taxon>Araneidae</taxon>
        <taxon>Caerostris</taxon>
    </lineage>
</organism>
<protein>
    <submittedName>
        <fullName evidence="2">Uncharacterized protein</fullName>
    </submittedName>
</protein>
<keyword evidence="1" id="KW-0472">Membrane</keyword>
<dbReference type="AlphaFoldDB" id="A0AAV4VCK8"/>
<evidence type="ECO:0000313" key="3">
    <source>
        <dbReference type="Proteomes" id="UP001054945"/>
    </source>
</evidence>
<keyword evidence="1" id="KW-1133">Transmembrane helix</keyword>